<organism evidence="7 8">
    <name type="scientific">Hemibagrus guttatus</name>
    <dbReference type="NCBI Taxonomy" id="175788"/>
    <lineage>
        <taxon>Eukaryota</taxon>
        <taxon>Metazoa</taxon>
        <taxon>Chordata</taxon>
        <taxon>Craniata</taxon>
        <taxon>Vertebrata</taxon>
        <taxon>Euteleostomi</taxon>
        <taxon>Actinopterygii</taxon>
        <taxon>Neopterygii</taxon>
        <taxon>Teleostei</taxon>
        <taxon>Ostariophysi</taxon>
        <taxon>Siluriformes</taxon>
        <taxon>Bagridae</taxon>
        <taxon>Hemibagrus</taxon>
    </lineage>
</organism>
<dbReference type="InterPro" id="IPR013783">
    <property type="entry name" value="Ig-like_fold"/>
</dbReference>
<feature type="domain" description="Ig-like" evidence="6">
    <location>
        <begin position="29"/>
        <end position="114"/>
    </location>
</feature>
<proteinExistence type="predicted"/>
<dbReference type="PANTHER" id="PTHR11860">
    <property type="entry name" value="POLYMERIC-IMMUNOGLOBULIN RECEPTOR"/>
    <property type="match status" value="1"/>
</dbReference>
<gene>
    <name evidence="7" type="ORF">QTP70_032257</name>
</gene>
<dbReference type="GO" id="GO:0005886">
    <property type="term" value="C:plasma membrane"/>
    <property type="evidence" value="ECO:0007669"/>
    <property type="project" value="TreeGrafter"/>
</dbReference>
<keyword evidence="8" id="KW-1185">Reference proteome</keyword>
<keyword evidence="3 4" id="KW-0472">Membrane</keyword>
<dbReference type="InterPro" id="IPR013106">
    <property type="entry name" value="Ig_V-set"/>
</dbReference>
<evidence type="ECO:0000256" key="1">
    <source>
        <dbReference type="ARBA" id="ARBA00004370"/>
    </source>
</evidence>
<feature type="signal peptide" evidence="5">
    <location>
        <begin position="1"/>
        <end position="22"/>
    </location>
</feature>
<dbReference type="AlphaFoldDB" id="A0AAE0UMX8"/>
<dbReference type="EMBL" id="JAUCMX010000025">
    <property type="protein sequence ID" value="KAK3511203.1"/>
    <property type="molecule type" value="Genomic_DNA"/>
</dbReference>
<evidence type="ECO:0000313" key="8">
    <source>
        <dbReference type="Proteomes" id="UP001274896"/>
    </source>
</evidence>
<keyword evidence="4" id="KW-1133">Transmembrane helix</keyword>
<evidence type="ECO:0000259" key="6">
    <source>
        <dbReference type="PROSITE" id="PS50835"/>
    </source>
</evidence>
<evidence type="ECO:0000256" key="2">
    <source>
        <dbReference type="ARBA" id="ARBA00022692"/>
    </source>
</evidence>
<dbReference type="SUPFAM" id="SSF48726">
    <property type="entry name" value="Immunoglobulin"/>
    <property type="match status" value="2"/>
</dbReference>
<dbReference type="InterPro" id="IPR003599">
    <property type="entry name" value="Ig_sub"/>
</dbReference>
<keyword evidence="2 4" id="KW-0812">Transmembrane</keyword>
<feature type="transmembrane region" description="Helical" evidence="4">
    <location>
        <begin position="266"/>
        <end position="289"/>
    </location>
</feature>
<evidence type="ECO:0000256" key="4">
    <source>
        <dbReference type="SAM" id="Phobius"/>
    </source>
</evidence>
<accession>A0AAE0UMX8</accession>
<dbReference type="Pfam" id="PF07686">
    <property type="entry name" value="V-set"/>
    <property type="match status" value="2"/>
</dbReference>
<dbReference type="GO" id="GO:0004888">
    <property type="term" value="F:transmembrane signaling receptor activity"/>
    <property type="evidence" value="ECO:0007669"/>
    <property type="project" value="TreeGrafter"/>
</dbReference>
<sequence>MLDIFLIFTVYLISVQVGFDEAIEVVGYEGGSVIISCKYNSQEHSNHTKYFCKTNKGKCENIISQRETNWDLKGKFLAVDEVGVHSVFIRNLSQEDGGSYTCRVENQKEESLLNVELDVKKDLNYGKSFSLKTHPGDTITFSCTYPEGHENGLNIVYRVTNHSIDAIIFTYTEHEEKDRYELHVSPEDKVINMSISNLTVDDGGLYLCGVSKDNYVQIFSEMQLHVTASGSLVISIVLYVGVALLLITGIVFFYKMWSIKTKGPNPSVVIILSVCVVLLLFAIVLYLFLKWKRKHDLSSSSNTDHLNNRQFPQLGHTAEDYNNIKHNKHRTDLHAVCNNIETSTDPSESPTGLDHTSEDYEEIPNINYHPHLCSVNTITEAPEDPSDTTADVTQSLEYTSISHCSEAEAAYSSAI</sequence>
<evidence type="ECO:0000313" key="7">
    <source>
        <dbReference type="EMBL" id="KAK3511203.1"/>
    </source>
</evidence>
<dbReference type="PROSITE" id="PS50835">
    <property type="entry name" value="IG_LIKE"/>
    <property type="match status" value="1"/>
</dbReference>
<feature type="chain" id="PRO_5042253198" description="Ig-like domain-containing protein" evidence="5">
    <location>
        <begin position="23"/>
        <end position="415"/>
    </location>
</feature>
<comment type="caution">
    <text evidence="7">The sequence shown here is derived from an EMBL/GenBank/DDBJ whole genome shotgun (WGS) entry which is preliminary data.</text>
</comment>
<dbReference type="Proteomes" id="UP001274896">
    <property type="component" value="Unassembled WGS sequence"/>
</dbReference>
<dbReference type="Gene3D" id="2.60.40.10">
    <property type="entry name" value="Immunoglobulins"/>
    <property type="match status" value="2"/>
</dbReference>
<dbReference type="InterPro" id="IPR036179">
    <property type="entry name" value="Ig-like_dom_sf"/>
</dbReference>
<evidence type="ECO:0000256" key="3">
    <source>
        <dbReference type="ARBA" id="ARBA00023136"/>
    </source>
</evidence>
<feature type="transmembrane region" description="Helical" evidence="4">
    <location>
        <begin position="232"/>
        <end position="254"/>
    </location>
</feature>
<evidence type="ECO:0000256" key="5">
    <source>
        <dbReference type="SAM" id="SignalP"/>
    </source>
</evidence>
<name>A0AAE0UMX8_9TELE</name>
<reference evidence="7" key="1">
    <citation type="submission" date="2023-06" db="EMBL/GenBank/DDBJ databases">
        <title>Male Hemibagrus guttatus genome.</title>
        <authorList>
            <person name="Bian C."/>
        </authorList>
    </citation>
    <scope>NUCLEOTIDE SEQUENCE</scope>
    <source>
        <strain evidence="7">Male_cb2023</strain>
        <tissue evidence="7">Muscle</tissue>
    </source>
</reference>
<keyword evidence="5" id="KW-0732">Signal</keyword>
<protein>
    <recommendedName>
        <fullName evidence="6">Ig-like domain-containing protein</fullName>
    </recommendedName>
</protein>
<dbReference type="PANTHER" id="PTHR11860:SF118">
    <property type="entry name" value="CMRF35-LIKE MOLECULE 3-RELATED"/>
    <property type="match status" value="1"/>
</dbReference>
<dbReference type="SMART" id="SM00409">
    <property type="entry name" value="IG"/>
    <property type="match status" value="2"/>
</dbReference>
<dbReference type="InterPro" id="IPR050671">
    <property type="entry name" value="CD300_family_receptors"/>
</dbReference>
<dbReference type="InterPro" id="IPR007110">
    <property type="entry name" value="Ig-like_dom"/>
</dbReference>
<comment type="subcellular location">
    <subcellularLocation>
        <location evidence="1">Membrane</location>
    </subcellularLocation>
</comment>